<feature type="non-terminal residue" evidence="1">
    <location>
        <position position="1"/>
    </location>
</feature>
<name>A0A9N9NBX8_9GLOM</name>
<gene>
    <name evidence="1" type="ORF">AMORRO_LOCUS13255</name>
</gene>
<evidence type="ECO:0000313" key="1">
    <source>
        <dbReference type="EMBL" id="CAG8719689.1"/>
    </source>
</evidence>
<dbReference type="AlphaFoldDB" id="A0A9N9NBX8"/>
<keyword evidence="2" id="KW-1185">Reference proteome</keyword>
<dbReference type="Proteomes" id="UP000789342">
    <property type="component" value="Unassembled WGS sequence"/>
</dbReference>
<reference evidence="1" key="1">
    <citation type="submission" date="2021-06" db="EMBL/GenBank/DDBJ databases">
        <authorList>
            <person name="Kallberg Y."/>
            <person name="Tangrot J."/>
            <person name="Rosling A."/>
        </authorList>
    </citation>
    <scope>NUCLEOTIDE SEQUENCE</scope>
    <source>
        <strain evidence="1">CL551</strain>
    </source>
</reference>
<dbReference type="EMBL" id="CAJVPV010022056">
    <property type="protein sequence ID" value="CAG8719689.1"/>
    <property type="molecule type" value="Genomic_DNA"/>
</dbReference>
<protein>
    <submittedName>
        <fullName evidence="1">9139_t:CDS:1</fullName>
    </submittedName>
</protein>
<sequence>DKTGLLDWLAAKSWSPVRKISEEEYLKLKEDKLRAKGIDTSLINSHNELNDSDGKD</sequence>
<proteinExistence type="predicted"/>
<organism evidence="1 2">
    <name type="scientific">Acaulospora morrowiae</name>
    <dbReference type="NCBI Taxonomy" id="94023"/>
    <lineage>
        <taxon>Eukaryota</taxon>
        <taxon>Fungi</taxon>
        <taxon>Fungi incertae sedis</taxon>
        <taxon>Mucoromycota</taxon>
        <taxon>Glomeromycotina</taxon>
        <taxon>Glomeromycetes</taxon>
        <taxon>Diversisporales</taxon>
        <taxon>Acaulosporaceae</taxon>
        <taxon>Acaulospora</taxon>
    </lineage>
</organism>
<accession>A0A9N9NBX8</accession>
<comment type="caution">
    <text evidence="1">The sequence shown here is derived from an EMBL/GenBank/DDBJ whole genome shotgun (WGS) entry which is preliminary data.</text>
</comment>
<evidence type="ECO:0000313" key="2">
    <source>
        <dbReference type="Proteomes" id="UP000789342"/>
    </source>
</evidence>